<proteinExistence type="predicted"/>
<evidence type="ECO:0000313" key="1">
    <source>
        <dbReference type="EMBL" id="TFD83954.1"/>
    </source>
</evidence>
<accession>A0A4R9BGE1</accession>
<dbReference type="Proteomes" id="UP000298313">
    <property type="component" value="Unassembled WGS sequence"/>
</dbReference>
<comment type="caution">
    <text evidence="1">The sequence shown here is derived from an EMBL/GenBank/DDBJ whole genome shotgun (WGS) entry which is preliminary data.</text>
</comment>
<dbReference type="EMBL" id="SOHH01000003">
    <property type="protein sequence ID" value="TFD83954.1"/>
    <property type="molecule type" value="Genomic_DNA"/>
</dbReference>
<evidence type="ECO:0000313" key="2">
    <source>
        <dbReference type="Proteomes" id="UP000298313"/>
    </source>
</evidence>
<evidence type="ECO:0008006" key="3">
    <source>
        <dbReference type="Google" id="ProtNLM"/>
    </source>
</evidence>
<gene>
    <name evidence="1" type="ORF">E3T48_00045</name>
</gene>
<protein>
    <recommendedName>
        <fullName evidence="3">DNA-binding protein</fullName>
    </recommendedName>
</protein>
<dbReference type="AlphaFoldDB" id="A0A4R9BGE1"/>
<reference evidence="1 2" key="1">
    <citation type="submission" date="2019-03" db="EMBL/GenBank/DDBJ databases">
        <title>Genomics of glacier-inhabiting Cryobacterium strains.</title>
        <authorList>
            <person name="Liu Q."/>
            <person name="Xin Y.-H."/>
        </authorList>
    </citation>
    <scope>NUCLEOTIDE SEQUENCE [LARGE SCALE GENOMIC DNA]</scope>
    <source>
        <strain evidence="1 2">Hh4</strain>
    </source>
</reference>
<name>A0A4R9BGE1_9MICO</name>
<dbReference type="InterPro" id="IPR009061">
    <property type="entry name" value="DNA-bd_dom_put_sf"/>
</dbReference>
<sequence length="84" mass="8653">MHKTQKVNAIGSAEAARILHIDRSTLTRWAAARKIIPIFTADGDTGAMFFDPADVAALLALTAPVDSTSPQVESTGVSSVSGGA</sequence>
<dbReference type="OrthoDB" id="3393149at2"/>
<dbReference type="SUPFAM" id="SSF46955">
    <property type="entry name" value="Putative DNA-binding domain"/>
    <property type="match status" value="1"/>
</dbReference>
<organism evidence="1 2">
    <name type="scientific">Cryobacterium fucosi</name>
    <dbReference type="NCBI Taxonomy" id="1259157"/>
    <lineage>
        <taxon>Bacteria</taxon>
        <taxon>Bacillati</taxon>
        <taxon>Actinomycetota</taxon>
        <taxon>Actinomycetes</taxon>
        <taxon>Micrococcales</taxon>
        <taxon>Microbacteriaceae</taxon>
        <taxon>Cryobacterium</taxon>
    </lineage>
</organism>
<keyword evidence="2" id="KW-1185">Reference proteome</keyword>
<dbReference type="RefSeq" id="WP_134521859.1">
    <property type="nucleotide sequence ID" value="NZ_SOHH01000003.1"/>
</dbReference>